<accession>A0ABV7VAM8</accession>
<comment type="caution">
    <text evidence="1">The sequence shown here is derived from an EMBL/GenBank/DDBJ whole genome shotgun (WGS) entry which is preliminary data.</text>
</comment>
<feature type="non-terminal residue" evidence="1">
    <location>
        <position position="77"/>
    </location>
</feature>
<keyword evidence="2" id="KW-1185">Reference proteome</keyword>
<dbReference type="EMBL" id="JBHRYE010000056">
    <property type="protein sequence ID" value="MFC3673896.1"/>
    <property type="molecule type" value="Genomic_DNA"/>
</dbReference>
<dbReference type="Proteomes" id="UP001595683">
    <property type="component" value="Unassembled WGS sequence"/>
</dbReference>
<sequence>MLPLTGKSESMRSYRLWRDVDGIAQSGQFAPTAANRPDISTIPSITVRLSTINPGNCRLLSHALEAIDVCSLLTPNP</sequence>
<evidence type="ECO:0000313" key="2">
    <source>
        <dbReference type="Proteomes" id="UP001595683"/>
    </source>
</evidence>
<evidence type="ECO:0000313" key="1">
    <source>
        <dbReference type="EMBL" id="MFC3673896.1"/>
    </source>
</evidence>
<dbReference type="RefSeq" id="WP_379541661.1">
    <property type="nucleotide sequence ID" value="NZ_JBHRYE010000056.1"/>
</dbReference>
<name>A0ABV7VAM8_9SPHN</name>
<gene>
    <name evidence="1" type="ORF">ACFOOT_20955</name>
</gene>
<proteinExistence type="predicted"/>
<organism evidence="1 2">
    <name type="scientific">Novosphingobium pokkalii</name>
    <dbReference type="NCBI Taxonomy" id="1770194"/>
    <lineage>
        <taxon>Bacteria</taxon>
        <taxon>Pseudomonadati</taxon>
        <taxon>Pseudomonadota</taxon>
        <taxon>Alphaproteobacteria</taxon>
        <taxon>Sphingomonadales</taxon>
        <taxon>Sphingomonadaceae</taxon>
        <taxon>Novosphingobium</taxon>
    </lineage>
</organism>
<protein>
    <submittedName>
        <fullName evidence="1">Uncharacterized protein</fullName>
    </submittedName>
</protein>
<reference evidence="2" key="1">
    <citation type="journal article" date="2019" name="Int. J. Syst. Evol. Microbiol.">
        <title>The Global Catalogue of Microorganisms (GCM) 10K type strain sequencing project: providing services to taxonomists for standard genome sequencing and annotation.</title>
        <authorList>
            <consortium name="The Broad Institute Genomics Platform"/>
            <consortium name="The Broad Institute Genome Sequencing Center for Infectious Disease"/>
            <person name="Wu L."/>
            <person name="Ma J."/>
        </authorList>
    </citation>
    <scope>NUCLEOTIDE SEQUENCE [LARGE SCALE GENOMIC DNA]</scope>
    <source>
        <strain evidence="2">KCTC 42224</strain>
    </source>
</reference>